<dbReference type="RefSeq" id="WP_091184168.1">
    <property type="nucleotide sequence ID" value="NZ_FOFA01000008.1"/>
</dbReference>
<name>A0A1H9L942_9ACTN</name>
<dbReference type="PROSITE" id="PS50949">
    <property type="entry name" value="HTH_GNTR"/>
    <property type="match status" value="1"/>
</dbReference>
<keyword evidence="7" id="KW-0032">Aminotransferase</keyword>
<sequence length="478" mass="51870">MATRWLSGQDLHGLLGTLPLQFPAYQDLADRIRYLVVDGRLVHDVRLPSERELASTLGISRATVAGAYARLADLGFLVPRRGAGNFVRAGPTTRGNGLVGPYPDFTDLVNLAFASPPAPAGLDEVYRSALDELPAVLGGHGYGPQGLVSLREQVAAWYGERGLPTAPDQIVVTNGAQSALNVVAGTLLRTGDRVLVEAPSYPNALDALRRSGARLVAYPLPEDGWQVSGYATTVRQTAPRLAHLIPEFHNPTGHWLDEEARPELAAALRRTRTTAVVDETLVELRLDGQHPRRPLAAWLPDALTLGSASKAFWGGLRIGWIRAPRVLIRSLVQTRALLDLGSPALEQLVVARLLAGSGVDVEEQRSRARMQRDHLVGLLTRRLPDWRVPTPGGGFTLWVGLPGETSSRLAAAAERHDLLLSAGPRFFPDGGGERHLRLPFTAPRQHLEEAVERLARAWADVGVSSPRPGTRRPWDLSV</sequence>
<dbReference type="GO" id="GO:0030170">
    <property type="term" value="F:pyridoxal phosphate binding"/>
    <property type="evidence" value="ECO:0007669"/>
    <property type="project" value="InterPro"/>
</dbReference>
<dbReference type="SMART" id="SM00345">
    <property type="entry name" value="HTH_GNTR"/>
    <property type="match status" value="1"/>
</dbReference>
<feature type="domain" description="HTH gntR-type" evidence="6">
    <location>
        <begin position="22"/>
        <end position="90"/>
    </location>
</feature>
<dbReference type="PANTHER" id="PTHR46577:SF1">
    <property type="entry name" value="HTH-TYPE TRANSCRIPTIONAL REGULATORY PROTEIN GABR"/>
    <property type="match status" value="1"/>
</dbReference>
<dbReference type="Proteomes" id="UP000198504">
    <property type="component" value="Unassembled WGS sequence"/>
</dbReference>
<dbReference type="InterPro" id="IPR051446">
    <property type="entry name" value="HTH_trans_reg/aminotransferase"/>
</dbReference>
<evidence type="ECO:0000313" key="7">
    <source>
        <dbReference type="EMBL" id="SER07818.1"/>
    </source>
</evidence>
<accession>A0A1H9L942</accession>
<keyword evidence="7" id="KW-0808">Transferase</keyword>
<keyword evidence="2" id="KW-0663">Pyridoxal phosphate</keyword>
<evidence type="ECO:0000259" key="6">
    <source>
        <dbReference type="PROSITE" id="PS50949"/>
    </source>
</evidence>
<dbReference type="STRING" id="1036181.SAMN05421756_108211"/>
<dbReference type="InterPro" id="IPR015421">
    <property type="entry name" value="PyrdxlP-dep_Trfase_major"/>
</dbReference>
<dbReference type="InterPro" id="IPR015424">
    <property type="entry name" value="PyrdxlP-dep_Trfase"/>
</dbReference>
<dbReference type="GO" id="GO:0008483">
    <property type="term" value="F:transaminase activity"/>
    <property type="evidence" value="ECO:0007669"/>
    <property type="project" value="UniProtKB-KW"/>
</dbReference>
<dbReference type="CDD" id="cd00609">
    <property type="entry name" value="AAT_like"/>
    <property type="match status" value="1"/>
</dbReference>
<evidence type="ECO:0000313" key="8">
    <source>
        <dbReference type="Proteomes" id="UP000198504"/>
    </source>
</evidence>
<gene>
    <name evidence="7" type="ORF">SAMN05421756_108211</name>
</gene>
<evidence type="ECO:0000256" key="3">
    <source>
        <dbReference type="ARBA" id="ARBA00023015"/>
    </source>
</evidence>
<dbReference type="Gene3D" id="3.40.640.10">
    <property type="entry name" value="Type I PLP-dependent aspartate aminotransferase-like (Major domain)"/>
    <property type="match status" value="1"/>
</dbReference>
<dbReference type="Gene3D" id="1.10.10.10">
    <property type="entry name" value="Winged helix-like DNA-binding domain superfamily/Winged helix DNA-binding domain"/>
    <property type="match status" value="1"/>
</dbReference>
<dbReference type="InterPro" id="IPR004839">
    <property type="entry name" value="Aminotransferase_I/II_large"/>
</dbReference>
<dbReference type="CDD" id="cd07377">
    <property type="entry name" value="WHTH_GntR"/>
    <property type="match status" value="1"/>
</dbReference>
<dbReference type="AlphaFoldDB" id="A0A1H9L942"/>
<keyword evidence="8" id="KW-1185">Reference proteome</keyword>
<organism evidence="7 8">
    <name type="scientific">Microlunatus flavus</name>
    <dbReference type="NCBI Taxonomy" id="1036181"/>
    <lineage>
        <taxon>Bacteria</taxon>
        <taxon>Bacillati</taxon>
        <taxon>Actinomycetota</taxon>
        <taxon>Actinomycetes</taxon>
        <taxon>Propionibacteriales</taxon>
        <taxon>Propionibacteriaceae</taxon>
        <taxon>Microlunatus</taxon>
    </lineage>
</organism>
<dbReference type="PANTHER" id="PTHR46577">
    <property type="entry name" value="HTH-TYPE TRANSCRIPTIONAL REGULATORY PROTEIN GABR"/>
    <property type="match status" value="1"/>
</dbReference>
<keyword evidence="5" id="KW-0804">Transcription</keyword>
<dbReference type="Pfam" id="PF00155">
    <property type="entry name" value="Aminotran_1_2"/>
    <property type="match status" value="1"/>
</dbReference>
<keyword evidence="3" id="KW-0805">Transcription regulation</keyword>
<dbReference type="Pfam" id="PF00392">
    <property type="entry name" value="GntR"/>
    <property type="match status" value="1"/>
</dbReference>
<dbReference type="GO" id="GO:0003700">
    <property type="term" value="F:DNA-binding transcription factor activity"/>
    <property type="evidence" value="ECO:0007669"/>
    <property type="project" value="InterPro"/>
</dbReference>
<dbReference type="EMBL" id="FOFA01000008">
    <property type="protein sequence ID" value="SER07818.1"/>
    <property type="molecule type" value="Genomic_DNA"/>
</dbReference>
<dbReference type="OrthoDB" id="199743at2"/>
<dbReference type="SUPFAM" id="SSF53383">
    <property type="entry name" value="PLP-dependent transferases"/>
    <property type="match status" value="1"/>
</dbReference>
<evidence type="ECO:0000256" key="1">
    <source>
        <dbReference type="ARBA" id="ARBA00005384"/>
    </source>
</evidence>
<evidence type="ECO:0000256" key="4">
    <source>
        <dbReference type="ARBA" id="ARBA00023125"/>
    </source>
</evidence>
<comment type="similarity">
    <text evidence="1">In the C-terminal section; belongs to the class-I pyridoxal-phosphate-dependent aminotransferase family.</text>
</comment>
<protein>
    <submittedName>
        <fullName evidence="7">DNA-binding transcriptional regulator, MocR family, contains an aminotransferase domain</fullName>
    </submittedName>
</protein>
<evidence type="ECO:0000256" key="2">
    <source>
        <dbReference type="ARBA" id="ARBA00022898"/>
    </source>
</evidence>
<dbReference type="GO" id="GO:0003677">
    <property type="term" value="F:DNA binding"/>
    <property type="evidence" value="ECO:0007669"/>
    <property type="project" value="UniProtKB-KW"/>
</dbReference>
<proteinExistence type="inferred from homology"/>
<keyword evidence="4 7" id="KW-0238">DNA-binding</keyword>
<evidence type="ECO:0000256" key="5">
    <source>
        <dbReference type="ARBA" id="ARBA00023163"/>
    </source>
</evidence>
<reference evidence="8" key="1">
    <citation type="submission" date="2016-10" db="EMBL/GenBank/DDBJ databases">
        <authorList>
            <person name="Varghese N."/>
            <person name="Submissions S."/>
        </authorList>
    </citation>
    <scope>NUCLEOTIDE SEQUENCE [LARGE SCALE GENOMIC DNA]</scope>
    <source>
        <strain evidence="8">CGMCC 4.6856</strain>
    </source>
</reference>
<dbReference type="InterPro" id="IPR000524">
    <property type="entry name" value="Tscrpt_reg_HTH_GntR"/>
</dbReference>
<dbReference type="InterPro" id="IPR036390">
    <property type="entry name" value="WH_DNA-bd_sf"/>
</dbReference>
<dbReference type="SUPFAM" id="SSF46785">
    <property type="entry name" value="Winged helix' DNA-binding domain"/>
    <property type="match status" value="1"/>
</dbReference>
<dbReference type="PRINTS" id="PR00035">
    <property type="entry name" value="HTHGNTR"/>
</dbReference>
<dbReference type="InterPro" id="IPR036388">
    <property type="entry name" value="WH-like_DNA-bd_sf"/>
</dbReference>